<evidence type="ECO:0000256" key="2">
    <source>
        <dbReference type="ARBA" id="ARBA00022741"/>
    </source>
</evidence>
<gene>
    <name evidence="11" type="ORF">EVEC_LOCUS6577</name>
</gene>
<keyword evidence="2" id="KW-0547">Nucleotide-binding</keyword>
<dbReference type="OrthoDB" id="2320933at2759"/>
<dbReference type="FunFam" id="3.40.50.300:FF:000813">
    <property type="entry name" value="helicase POLQ-like isoform X1"/>
    <property type="match status" value="1"/>
</dbReference>
<dbReference type="InterPro" id="IPR050474">
    <property type="entry name" value="Hel308_SKI2-like"/>
</dbReference>
<evidence type="ECO:0000313" key="12">
    <source>
        <dbReference type="Proteomes" id="UP000274131"/>
    </source>
</evidence>
<dbReference type="SMART" id="SM00487">
    <property type="entry name" value="DEXDc"/>
    <property type="match status" value="1"/>
</dbReference>
<reference evidence="13" key="1">
    <citation type="submission" date="2017-02" db="UniProtKB">
        <authorList>
            <consortium name="WormBaseParasite"/>
        </authorList>
    </citation>
    <scope>IDENTIFICATION</scope>
</reference>
<dbReference type="EMBL" id="UXUI01008568">
    <property type="protein sequence ID" value="VDD91826.1"/>
    <property type="molecule type" value="Genomic_DNA"/>
</dbReference>
<dbReference type="SUPFAM" id="SSF52540">
    <property type="entry name" value="P-loop containing nucleoside triphosphate hydrolases"/>
    <property type="match status" value="1"/>
</dbReference>
<dbReference type="InterPro" id="IPR014001">
    <property type="entry name" value="Helicase_ATP-bd"/>
</dbReference>
<proteinExistence type="predicted"/>
<dbReference type="CDD" id="cd18026">
    <property type="entry name" value="DEXHc_POLQ-like"/>
    <property type="match status" value="1"/>
</dbReference>
<evidence type="ECO:0000256" key="3">
    <source>
        <dbReference type="ARBA" id="ARBA00022763"/>
    </source>
</evidence>
<keyword evidence="8" id="KW-0539">Nucleus</keyword>
<dbReference type="GO" id="GO:0003676">
    <property type="term" value="F:nucleic acid binding"/>
    <property type="evidence" value="ECO:0007669"/>
    <property type="project" value="InterPro"/>
</dbReference>
<evidence type="ECO:0000256" key="8">
    <source>
        <dbReference type="ARBA" id="ARBA00023242"/>
    </source>
</evidence>
<dbReference type="SMART" id="SM00490">
    <property type="entry name" value="HELICc"/>
    <property type="match status" value="1"/>
</dbReference>
<evidence type="ECO:0000256" key="6">
    <source>
        <dbReference type="ARBA" id="ARBA00022840"/>
    </source>
</evidence>
<dbReference type="PANTHER" id="PTHR47961">
    <property type="entry name" value="DNA POLYMERASE THETA, PUTATIVE (AFU_ORTHOLOGUE AFUA_1G05260)-RELATED"/>
    <property type="match status" value="1"/>
</dbReference>
<keyword evidence="5" id="KW-0347">Helicase</keyword>
<dbReference type="GO" id="GO:0016787">
    <property type="term" value="F:hydrolase activity"/>
    <property type="evidence" value="ECO:0007669"/>
    <property type="project" value="UniProtKB-KW"/>
</dbReference>
<reference evidence="11 12" key="2">
    <citation type="submission" date="2018-10" db="EMBL/GenBank/DDBJ databases">
        <authorList>
            <consortium name="Pathogen Informatics"/>
        </authorList>
    </citation>
    <scope>NUCLEOTIDE SEQUENCE [LARGE SCALE GENOMIC DNA]</scope>
</reference>
<dbReference type="Pfam" id="PF00270">
    <property type="entry name" value="DEAD"/>
    <property type="match status" value="1"/>
</dbReference>
<dbReference type="STRING" id="51028.A0A0N4V9E6"/>
<accession>A0A0N4V9E6</accession>
<dbReference type="PROSITE" id="PS51194">
    <property type="entry name" value="HELICASE_CTER"/>
    <property type="match status" value="1"/>
</dbReference>
<dbReference type="PROSITE" id="PS51192">
    <property type="entry name" value="HELICASE_ATP_BIND_1"/>
    <property type="match status" value="1"/>
</dbReference>
<evidence type="ECO:0000259" key="10">
    <source>
        <dbReference type="PROSITE" id="PS51194"/>
    </source>
</evidence>
<evidence type="ECO:0000259" key="9">
    <source>
        <dbReference type="PROSITE" id="PS51192"/>
    </source>
</evidence>
<keyword evidence="7" id="KW-0234">DNA repair</keyword>
<dbReference type="InterPro" id="IPR011545">
    <property type="entry name" value="DEAD/DEAH_box_helicase_dom"/>
</dbReference>
<evidence type="ECO:0000256" key="4">
    <source>
        <dbReference type="ARBA" id="ARBA00022801"/>
    </source>
</evidence>
<name>A0A0N4V9E6_ENTVE</name>
<evidence type="ECO:0000313" key="13">
    <source>
        <dbReference type="WBParaSite" id="EVEC_0000705601-mRNA-1"/>
    </source>
</evidence>
<comment type="subcellular location">
    <subcellularLocation>
        <location evidence="1">Nucleus</location>
    </subcellularLocation>
</comment>
<feature type="domain" description="Helicase C-terminal" evidence="10">
    <location>
        <begin position="225"/>
        <end position="419"/>
    </location>
</feature>
<feature type="domain" description="Helicase ATP-binding" evidence="9">
    <location>
        <begin position="34"/>
        <end position="205"/>
    </location>
</feature>
<organism evidence="13">
    <name type="scientific">Enterobius vermicularis</name>
    <name type="common">Human pinworm</name>
    <dbReference type="NCBI Taxonomy" id="51028"/>
    <lineage>
        <taxon>Eukaryota</taxon>
        <taxon>Metazoa</taxon>
        <taxon>Ecdysozoa</taxon>
        <taxon>Nematoda</taxon>
        <taxon>Chromadorea</taxon>
        <taxon>Rhabditida</taxon>
        <taxon>Spirurina</taxon>
        <taxon>Oxyuridomorpha</taxon>
        <taxon>Oxyuroidea</taxon>
        <taxon>Oxyuridae</taxon>
        <taxon>Enterobius</taxon>
    </lineage>
</organism>
<keyword evidence="3" id="KW-0227">DNA damage</keyword>
<evidence type="ECO:0000256" key="7">
    <source>
        <dbReference type="ARBA" id="ARBA00023204"/>
    </source>
</evidence>
<keyword evidence="4" id="KW-0378">Hydrolase</keyword>
<dbReference type="Gene3D" id="3.40.50.300">
    <property type="entry name" value="P-loop containing nucleotide triphosphate hydrolases"/>
    <property type="match status" value="2"/>
</dbReference>
<evidence type="ECO:0000313" key="11">
    <source>
        <dbReference type="EMBL" id="VDD91826.1"/>
    </source>
</evidence>
<dbReference type="PANTHER" id="PTHR47961:SF6">
    <property type="entry name" value="DNA-DIRECTED DNA POLYMERASE"/>
    <property type="match status" value="1"/>
</dbReference>
<dbReference type="CDD" id="cd18795">
    <property type="entry name" value="SF2_C_Ski2"/>
    <property type="match status" value="1"/>
</dbReference>
<evidence type="ECO:0000256" key="1">
    <source>
        <dbReference type="ARBA" id="ARBA00004123"/>
    </source>
</evidence>
<keyword evidence="12" id="KW-1185">Reference proteome</keyword>
<dbReference type="Pfam" id="PF00271">
    <property type="entry name" value="Helicase_C"/>
    <property type="match status" value="1"/>
</dbReference>
<dbReference type="GO" id="GO:0005524">
    <property type="term" value="F:ATP binding"/>
    <property type="evidence" value="ECO:0007669"/>
    <property type="project" value="UniProtKB-KW"/>
</dbReference>
<dbReference type="InterPro" id="IPR027417">
    <property type="entry name" value="P-loop_NTPase"/>
</dbReference>
<dbReference type="AlphaFoldDB" id="A0A0N4V9E6"/>
<evidence type="ECO:0000256" key="5">
    <source>
        <dbReference type="ARBA" id="ARBA00022806"/>
    </source>
</evidence>
<protein>
    <submittedName>
        <fullName evidence="13">DNA polymerase theta</fullName>
    </submittedName>
</protein>
<dbReference type="GO" id="GO:0006281">
    <property type="term" value="P:DNA repair"/>
    <property type="evidence" value="ECO:0007669"/>
    <property type="project" value="UniProtKB-KW"/>
</dbReference>
<dbReference type="GO" id="GO:0005634">
    <property type="term" value="C:nucleus"/>
    <property type="evidence" value="ECO:0007669"/>
    <property type="project" value="UniProtKB-SubCell"/>
</dbReference>
<sequence length="419" mass="47291">MFPVWVEEEVVESYKSRNISKLFEWQAEILCDSRLRGPFYRNLLYSAPTSSGKTLVAELLAVNNVICTNQKAIFVFPYISVAREKFLTLQKLFRKIDLRVKAYIGSNSAPLDVWDAAVCTIEKANSLLNKAIDEDFISNIGVFVIDEFHMIFDTNRGQLIEQIVSKLLFLKKSNIHQIQIIGMSATIPSLVELANWLDAKCYSTQFRPVVLEEKILAGNELIDAGTNQLLKRFGEESDNETETMFQLCVENLHLHKSMLIFCTSKMETERIASIISDRLLGSLTDESAQKLVANYSLLVQSVEYFKKETKSTDETLLKSLGVGVGFHHAGLTMEERELVEEFFKAGILKILCATSTLSSGVNLPADCVVIKTQLHGPTALTKITYRQMVGRAGRFGQSTKGILRLWCSITNKKYFFFKS</sequence>
<dbReference type="InterPro" id="IPR001650">
    <property type="entry name" value="Helicase_C-like"/>
</dbReference>
<keyword evidence="6" id="KW-0067">ATP-binding</keyword>
<dbReference type="Proteomes" id="UP000274131">
    <property type="component" value="Unassembled WGS sequence"/>
</dbReference>
<dbReference type="WBParaSite" id="EVEC_0000705601-mRNA-1">
    <property type="protein sequence ID" value="EVEC_0000705601-mRNA-1"/>
    <property type="gene ID" value="EVEC_0000705601"/>
</dbReference>
<dbReference type="GO" id="GO:0004386">
    <property type="term" value="F:helicase activity"/>
    <property type="evidence" value="ECO:0007669"/>
    <property type="project" value="UniProtKB-KW"/>
</dbReference>